<organism evidence="1 2">
    <name type="scientific">Datura stramonium</name>
    <name type="common">Jimsonweed</name>
    <name type="synonym">Common thornapple</name>
    <dbReference type="NCBI Taxonomy" id="4076"/>
    <lineage>
        <taxon>Eukaryota</taxon>
        <taxon>Viridiplantae</taxon>
        <taxon>Streptophyta</taxon>
        <taxon>Embryophyta</taxon>
        <taxon>Tracheophyta</taxon>
        <taxon>Spermatophyta</taxon>
        <taxon>Magnoliopsida</taxon>
        <taxon>eudicotyledons</taxon>
        <taxon>Gunneridae</taxon>
        <taxon>Pentapetalae</taxon>
        <taxon>asterids</taxon>
        <taxon>lamiids</taxon>
        <taxon>Solanales</taxon>
        <taxon>Solanaceae</taxon>
        <taxon>Solanoideae</taxon>
        <taxon>Datureae</taxon>
        <taxon>Datura</taxon>
    </lineage>
</organism>
<dbReference type="Proteomes" id="UP000823775">
    <property type="component" value="Unassembled WGS sequence"/>
</dbReference>
<evidence type="ECO:0000313" key="2">
    <source>
        <dbReference type="Proteomes" id="UP000823775"/>
    </source>
</evidence>
<keyword evidence="2" id="KW-1185">Reference proteome</keyword>
<evidence type="ECO:0000313" key="1">
    <source>
        <dbReference type="EMBL" id="MCD9645942.1"/>
    </source>
</evidence>
<comment type="caution">
    <text evidence="1">The sequence shown here is derived from an EMBL/GenBank/DDBJ whole genome shotgun (WGS) entry which is preliminary data.</text>
</comment>
<sequence>MAEEDVVVDDVFVVVSCVSRCDGEVVVSDNHRVDGDDYGSCGSDDSEYINIIME</sequence>
<reference evidence="1 2" key="1">
    <citation type="journal article" date="2021" name="BMC Genomics">
        <title>Datura genome reveals duplications of psychoactive alkaloid biosynthetic genes and high mutation rate following tissue culture.</title>
        <authorList>
            <person name="Rajewski A."/>
            <person name="Carter-House D."/>
            <person name="Stajich J."/>
            <person name="Litt A."/>
        </authorList>
    </citation>
    <scope>NUCLEOTIDE SEQUENCE [LARGE SCALE GENOMIC DNA]</scope>
    <source>
        <strain evidence="1">AR-01</strain>
    </source>
</reference>
<gene>
    <name evidence="1" type="ORF">HAX54_035362</name>
</gene>
<name>A0ABS8VHH0_DATST</name>
<feature type="non-terminal residue" evidence="1">
    <location>
        <position position="54"/>
    </location>
</feature>
<protein>
    <submittedName>
        <fullName evidence="1">Uncharacterized protein</fullName>
    </submittedName>
</protein>
<dbReference type="EMBL" id="JACEIK010004614">
    <property type="protein sequence ID" value="MCD9645942.1"/>
    <property type="molecule type" value="Genomic_DNA"/>
</dbReference>
<accession>A0ABS8VHH0</accession>
<proteinExistence type="predicted"/>